<keyword evidence="3" id="KW-1185">Reference proteome</keyword>
<sequence length="187" mass="21561">MRSLQFTSLVILAVFAVEVFYELHVSDSYREDTYGKAIVNINSQEVFNDNVVKYKMEKTHDYDQTSTTTVVLTMKLGEENSACNVKLNYKRKSTMTIKQTEDKAKVHPIRKSQKVKMRSFQFIRLVLLVALTVDILSELRVSGSYGEGAFRKVVAYINSQEFFKENMANYKLESPQYEQASNTTFLC</sequence>
<keyword evidence="1" id="KW-0732">Signal</keyword>
<evidence type="ECO:0000313" key="2">
    <source>
        <dbReference type="EMBL" id="KAK6634316.1"/>
    </source>
</evidence>
<name>A0ABR1B466_POLSC</name>
<evidence type="ECO:0000313" key="3">
    <source>
        <dbReference type="Proteomes" id="UP001359485"/>
    </source>
</evidence>
<organism evidence="2 3">
    <name type="scientific">Polyplax serrata</name>
    <name type="common">Common mouse louse</name>
    <dbReference type="NCBI Taxonomy" id="468196"/>
    <lineage>
        <taxon>Eukaryota</taxon>
        <taxon>Metazoa</taxon>
        <taxon>Ecdysozoa</taxon>
        <taxon>Arthropoda</taxon>
        <taxon>Hexapoda</taxon>
        <taxon>Insecta</taxon>
        <taxon>Pterygota</taxon>
        <taxon>Neoptera</taxon>
        <taxon>Paraneoptera</taxon>
        <taxon>Psocodea</taxon>
        <taxon>Troctomorpha</taxon>
        <taxon>Phthiraptera</taxon>
        <taxon>Anoplura</taxon>
        <taxon>Polyplacidae</taxon>
        <taxon>Polyplax</taxon>
    </lineage>
</organism>
<protein>
    <submittedName>
        <fullName evidence="2">Uncharacterized protein</fullName>
    </submittedName>
</protein>
<feature type="signal peptide" evidence="1">
    <location>
        <begin position="1"/>
        <end position="16"/>
    </location>
</feature>
<reference evidence="2 3" key="1">
    <citation type="submission" date="2023-09" db="EMBL/GenBank/DDBJ databases">
        <title>Genomes of two closely related lineages of the louse Polyplax serrata with different host specificities.</title>
        <authorList>
            <person name="Martinu J."/>
            <person name="Tarabai H."/>
            <person name="Stefka J."/>
            <person name="Hypsa V."/>
        </authorList>
    </citation>
    <scope>NUCLEOTIDE SEQUENCE [LARGE SCALE GENOMIC DNA]</scope>
    <source>
        <strain evidence="2">98ZLc_SE</strain>
    </source>
</reference>
<comment type="caution">
    <text evidence="2">The sequence shown here is derived from an EMBL/GenBank/DDBJ whole genome shotgun (WGS) entry which is preliminary data.</text>
</comment>
<dbReference type="Proteomes" id="UP001359485">
    <property type="component" value="Unassembled WGS sequence"/>
</dbReference>
<dbReference type="EMBL" id="JAWJWF010000004">
    <property type="protein sequence ID" value="KAK6634316.1"/>
    <property type="molecule type" value="Genomic_DNA"/>
</dbReference>
<gene>
    <name evidence="2" type="ORF">RUM44_004927</name>
</gene>
<evidence type="ECO:0000256" key="1">
    <source>
        <dbReference type="SAM" id="SignalP"/>
    </source>
</evidence>
<proteinExistence type="predicted"/>
<accession>A0ABR1B466</accession>
<feature type="chain" id="PRO_5046931594" evidence="1">
    <location>
        <begin position="17"/>
        <end position="187"/>
    </location>
</feature>